<sequence length="237" mass="26418">GYNHFMHGLTLGPTGKLHLTFQFHYSETGEAMACKGKAAGYVFSNDGGTTWLHEGRAVESPLTIQVVQPFVSYLDQPDGSLRVAPHTVDSNDRLWMYCAMEDRGLLWRRDASGWGAIDLKRAMPDLDLSIGKSSAITCDPEDRIHLLIAADPNGNTTEWYDPSHELFHLVFKSDGALHSWQQITKTDPSRARWLPAIEHCNWLRPGVVGKGGLWCLYTDGLNAGLMSQSDYNDVLKN</sequence>
<gene>
    <name evidence="1" type="ORF">METZ01_LOCUS166715</name>
</gene>
<feature type="non-terminal residue" evidence="1">
    <location>
        <position position="1"/>
    </location>
</feature>
<dbReference type="AlphaFoldDB" id="A0A382BJZ0"/>
<feature type="non-terminal residue" evidence="1">
    <location>
        <position position="237"/>
    </location>
</feature>
<name>A0A382BJZ0_9ZZZZ</name>
<evidence type="ECO:0008006" key="2">
    <source>
        <dbReference type="Google" id="ProtNLM"/>
    </source>
</evidence>
<dbReference type="InterPro" id="IPR036278">
    <property type="entry name" value="Sialidase_sf"/>
</dbReference>
<protein>
    <recommendedName>
        <fullName evidence="2">Sialidase domain-containing protein</fullName>
    </recommendedName>
</protein>
<proteinExistence type="predicted"/>
<reference evidence="1" key="1">
    <citation type="submission" date="2018-05" db="EMBL/GenBank/DDBJ databases">
        <authorList>
            <person name="Lanie J.A."/>
            <person name="Ng W.-L."/>
            <person name="Kazmierczak K.M."/>
            <person name="Andrzejewski T.M."/>
            <person name="Davidsen T.M."/>
            <person name="Wayne K.J."/>
            <person name="Tettelin H."/>
            <person name="Glass J.I."/>
            <person name="Rusch D."/>
            <person name="Podicherti R."/>
            <person name="Tsui H.-C.T."/>
            <person name="Winkler M.E."/>
        </authorList>
    </citation>
    <scope>NUCLEOTIDE SEQUENCE</scope>
</reference>
<organism evidence="1">
    <name type="scientific">marine metagenome</name>
    <dbReference type="NCBI Taxonomy" id="408172"/>
    <lineage>
        <taxon>unclassified sequences</taxon>
        <taxon>metagenomes</taxon>
        <taxon>ecological metagenomes</taxon>
    </lineage>
</organism>
<dbReference type="SUPFAM" id="SSF50939">
    <property type="entry name" value="Sialidases"/>
    <property type="match status" value="1"/>
</dbReference>
<accession>A0A382BJZ0</accession>
<dbReference type="EMBL" id="UINC01030068">
    <property type="protein sequence ID" value="SVB13861.1"/>
    <property type="molecule type" value="Genomic_DNA"/>
</dbReference>
<evidence type="ECO:0000313" key="1">
    <source>
        <dbReference type="EMBL" id="SVB13861.1"/>
    </source>
</evidence>